<reference evidence="2" key="1">
    <citation type="submission" date="2018-06" db="EMBL/GenBank/DDBJ databases">
        <authorList>
            <person name="Zhirakovskaya E."/>
        </authorList>
    </citation>
    <scope>NUCLEOTIDE SEQUENCE</scope>
</reference>
<proteinExistence type="predicted"/>
<dbReference type="EMBL" id="UOFQ01000191">
    <property type="protein sequence ID" value="VAW90452.1"/>
    <property type="molecule type" value="Genomic_DNA"/>
</dbReference>
<evidence type="ECO:0000256" key="1">
    <source>
        <dbReference type="SAM" id="Phobius"/>
    </source>
</evidence>
<dbReference type="AlphaFoldDB" id="A0A3B0ZSN2"/>
<evidence type="ECO:0000313" key="2">
    <source>
        <dbReference type="EMBL" id="VAW90452.1"/>
    </source>
</evidence>
<keyword evidence="1" id="KW-0472">Membrane</keyword>
<keyword evidence="1" id="KW-0812">Transmembrane</keyword>
<name>A0A3B0ZSN2_9ZZZZ</name>
<feature type="transmembrane region" description="Helical" evidence="1">
    <location>
        <begin position="27"/>
        <end position="48"/>
    </location>
</feature>
<sequence length="140" mass="15730">MTGAILFASATCLLQFAAFYFAHIRSFHVSVMVSLLIIDICFPVYLFMTRDWYNQLIVQGDILTFGVWIHFMLVITLYVLYVVQVQVTRTIVAGKEKAERITELKKEHRAQGLGILVTRPMMIFTGALLAPEVATAVVGS</sequence>
<accession>A0A3B0ZSN2</accession>
<gene>
    <name evidence="2" type="ORF">MNBD_GAMMA17-974</name>
</gene>
<protein>
    <submittedName>
        <fullName evidence="2">Uncharacterized protein</fullName>
    </submittedName>
</protein>
<organism evidence="2">
    <name type="scientific">hydrothermal vent metagenome</name>
    <dbReference type="NCBI Taxonomy" id="652676"/>
    <lineage>
        <taxon>unclassified sequences</taxon>
        <taxon>metagenomes</taxon>
        <taxon>ecological metagenomes</taxon>
    </lineage>
</organism>
<feature type="transmembrane region" description="Helical" evidence="1">
    <location>
        <begin position="60"/>
        <end position="81"/>
    </location>
</feature>
<keyword evidence="1" id="KW-1133">Transmembrane helix</keyword>